<reference evidence="2 3" key="1">
    <citation type="submission" date="2014-07" db="EMBL/GenBank/DDBJ databases">
        <title>Comparative genomic insights into amoeba endosymbionts belonging to the families of Holosporaceae and Candidatus Midichloriaceae within Rickettsiales.</title>
        <authorList>
            <person name="Wang Z."/>
            <person name="Wu M."/>
        </authorList>
    </citation>
    <scope>NUCLEOTIDE SEQUENCE [LARGE SCALE GENOMIC DNA]</scope>
    <source>
        <strain evidence="2">PRA3</strain>
    </source>
</reference>
<dbReference type="eggNOG" id="ENOG502Z7M5">
    <property type="taxonomic scope" value="Bacteria"/>
</dbReference>
<proteinExistence type="predicted"/>
<dbReference type="InterPro" id="IPR046538">
    <property type="entry name" value="DUF6603"/>
</dbReference>
<name>A0A077AVF2_9PROT</name>
<accession>A0A077AVF2</accession>
<evidence type="ECO:0000313" key="2">
    <source>
        <dbReference type="EMBL" id="AIK95628.1"/>
    </source>
</evidence>
<dbReference type="Proteomes" id="UP000028926">
    <property type="component" value="Chromosome"/>
</dbReference>
<organism evidence="2 3">
    <name type="scientific">Candidatus Odyssella acanthamoebae</name>
    <dbReference type="NCBI Taxonomy" id="91604"/>
    <lineage>
        <taxon>Bacteria</taxon>
        <taxon>Pseudomonadati</taxon>
        <taxon>Pseudomonadota</taxon>
        <taxon>Alphaproteobacteria</taxon>
        <taxon>Holosporales</taxon>
        <taxon>Candidatus Paracaedibacteraceae</taxon>
        <taxon>Candidatus Odyssella</taxon>
    </lineage>
</organism>
<dbReference type="Pfam" id="PF20248">
    <property type="entry name" value="DUF6603"/>
    <property type="match status" value="1"/>
</dbReference>
<protein>
    <recommendedName>
        <fullName evidence="1">DUF6603 domain-containing protein</fullName>
    </recommendedName>
</protein>
<dbReference type="EMBL" id="CP008941">
    <property type="protein sequence ID" value="AIK95628.1"/>
    <property type="molecule type" value="Genomic_DNA"/>
</dbReference>
<dbReference type="AlphaFoldDB" id="A0A077AVF2"/>
<dbReference type="KEGG" id="paca:ID47_00995"/>
<dbReference type="HOGENOM" id="CLU_286804_0_0_5"/>
<dbReference type="STRING" id="91604.ID47_00995"/>
<evidence type="ECO:0000259" key="1">
    <source>
        <dbReference type="Pfam" id="PF20248"/>
    </source>
</evidence>
<dbReference type="RefSeq" id="WP_051908342.1">
    <property type="nucleotide sequence ID" value="NZ_CP008941.1"/>
</dbReference>
<gene>
    <name evidence="2" type="ORF">ID47_00995</name>
</gene>
<dbReference type="OrthoDB" id="535891at2"/>
<keyword evidence="3" id="KW-1185">Reference proteome</keyword>
<sequence>MTDNLYIEGSFTGSLKLSYLVSIATNQSDLKLPFDVDLTSLDIALQTSLPGTYSLGAMGSVDVALFDGTSLNLQNIYFQVEVLSSKLNTALLYGTLEIGSIYVDLSATYSQTDGWIFTGGPPASQSISITNLIQDLFEKFDPPITLPSFFPDITLNNLQVELRPSQDKLTLNVDIDQNAALLIQLNKDTSGKWQGLVSLFYQPKLDLISYIPILNQAADEPLELQLFEIIYASAAGISYENPLDQTTKTAAQGLTFHVDLLLGDKVFSLPQTEQPSSLLTKENLRDSSNSSPTLSFPIQKAIGPLQFEKIGLGFAGPDLALFLDVSASVGGLSFDLMGFSLSVPLNDPSPHQWQFNLNGLGLSYLAGPIDMSGSLLKLPDSQSRTTEYDGQALINIEELSISALGSLIVGQGPSSLFVFAFVDDIIGGPPAFLVTGLAMGFGYNRLLQPPSLDQFNSFPLVQAFRDPTTLVGPNDPSSPAAMNYALETLDKVISEQVGEYWLAAGIKFTSFELINSTALAIVEFGKEFEIILLGKSFASLPAQGESYAYVELDLEVVLDPAQGLFQASALLSNNSYVLDPSCHLMGGFAFYVWFGSNVHAGEFVLTLGGYHPAFTPPAYYPSEPRLGFNWIPSGDVTIKGGSYFALTPSCIMAGGSLEVLFQSGDLRAWLTAYADVLAHWNPFYFIADIGITVGCSYRLDLWLTTITFKVELGATLMLWGPPTGGTAHIDWYIISFSIPFGADQREGISKIGWDDFKTMLPQSPNSARNLQNIVTLSLADTSSVEISHIRVTDGLLGQVKNDDQTTRWLVRADEFTLAIESAIPLTQITFNNQVFHSADQQGQPIPDYFVAIRPMQVGVDTTSTQTISVTSKSGSPISWQDSKRLNRDMPTSLWGKPIDDPQNIDPNDRLLPNRLIGLEKVIPQSQIQPGHTGPIDMQTAFTYFPIDEQDEKIPPYLPLSINPSQHANTPQQSNQALTIIHNTLTQVANIRTSIFKDLQNLTNFIGTDGTLDNLTNDPISAFEAEPLLGSLPLS</sequence>
<evidence type="ECO:0000313" key="3">
    <source>
        <dbReference type="Proteomes" id="UP000028926"/>
    </source>
</evidence>
<feature type="domain" description="DUF6603" evidence="1">
    <location>
        <begin position="298"/>
        <end position="820"/>
    </location>
</feature>